<sequence>MSSLVAPPRNAVDVFPQYVSIPTLDSPPAGRPRKGTHDRSSSTSMPATPSTTMKSRPKLKESCDHCAKAKVKCNKDQPTCSRCRDRHLHCGYSYSRRAGRRPGRSDSITQPTSPESCSLASPTATSSSTPNWSSNGMPSSSSMAEIISTAAGSVDSYPASLASPYMSPYMMPTVPTDQFGGYLDGYSVSSSPVNSTFGFGSLSVDHSPTMTASYSSSAGAQNPTLHGVNAFHVAGASGSAFDSSRTDIPGHPMTFTNTAMPVIPPTTNSALLPEAWLRDGQPAAATTLECRFAQTGETCVARLTKALSTQATSSTEPSTVADLMAANRSILHIAVMILSCSCASRNPQLLNLLVYAARIIITRYEIGASSGIASGNLLGDIPYLERFLSILAETLTRSGDAWAAASLDFGNGPQHHRRSLSSFSTIPAPLVEVCTRTLALKALLRQNLVAATV</sequence>
<organism evidence="9">
    <name type="scientific">Dissoconium aciculare CBS 342.82</name>
    <dbReference type="NCBI Taxonomy" id="1314786"/>
    <lineage>
        <taxon>Eukaryota</taxon>
        <taxon>Fungi</taxon>
        <taxon>Dikarya</taxon>
        <taxon>Ascomycota</taxon>
        <taxon>Pezizomycotina</taxon>
        <taxon>Dothideomycetes</taxon>
        <taxon>Dothideomycetidae</taxon>
        <taxon>Mycosphaerellales</taxon>
        <taxon>Dissoconiaceae</taxon>
        <taxon>Dissoconium</taxon>
    </lineage>
</organism>
<protein>
    <recommendedName>
        <fullName evidence="7">Zn(2)-C6 fungal-type domain-containing protein</fullName>
    </recommendedName>
</protein>
<gene>
    <name evidence="9" type="ORF">K489DRAFT_383722</name>
</gene>
<dbReference type="PANTHER" id="PTHR31069:SF31">
    <property type="entry name" value="MONODICTYPHENONE CLUSTER TRANSCRIPTION FACTOR-RELATED"/>
    <property type="match status" value="1"/>
</dbReference>
<dbReference type="Pfam" id="PF08493">
    <property type="entry name" value="AflR"/>
    <property type="match status" value="1"/>
</dbReference>
<dbReference type="SMART" id="SM00066">
    <property type="entry name" value="GAL4"/>
    <property type="match status" value="1"/>
</dbReference>
<keyword evidence="3" id="KW-0238">DNA-binding</keyword>
<dbReference type="InterPro" id="IPR013700">
    <property type="entry name" value="AflR"/>
</dbReference>
<evidence type="ECO:0000313" key="8">
    <source>
        <dbReference type="Proteomes" id="UP000504637"/>
    </source>
</evidence>
<dbReference type="GO" id="GO:0045122">
    <property type="term" value="P:aflatoxin biosynthetic process"/>
    <property type="evidence" value="ECO:0007669"/>
    <property type="project" value="InterPro"/>
</dbReference>
<dbReference type="InterPro" id="IPR001138">
    <property type="entry name" value="Zn2Cys6_DnaBD"/>
</dbReference>
<keyword evidence="8" id="KW-1185">Reference proteome</keyword>
<feature type="compositionally biased region" description="Low complexity" evidence="6">
    <location>
        <begin position="41"/>
        <end position="54"/>
    </location>
</feature>
<dbReference type="CDD" id="cd00067">
    <property type="entry name" value="GAL4"/>
    <property type="match status" value="1"/>
</dbReference>
<keyword evidence="5" id="KW-0539">Nucleus</keyword>
<dbReference type="SUPFAM" id="SSF57701">
    <property type="entry name" value="Zn2/Cys6 DNA-binding domain"/>
    <property type="match status" value="1"/>
</dbReference>
<evidence type="ECO:0000313" key="9">
    <source>
        <dbReference type="RefSeq" id="XP_033456541.1"/>
    </source>
</evidence>
<dbReference type="Gene3D" id="4.10.240.10">
    <property type="entry name" value="Zn(2)-C6 fungal-type DNA-binding domain"/>
    <property type="match status" value="1"/>
</dbReference>
<dbReference type="InterPro" id="IPR036864">
    <property type="entry name" value="Zn2-C6_fun-type_DNA-bd_sf"/>
</dbReference>
<proteinExistence type="predicted"/>
<evidence type="ECO:0000256" key="3">
    <source>
        <dbReference type="ARBA" id="ARBA00023125"/>
    </source>
</evidence>
<feature type="region of interest" description="Disordered" evidence="6">
    <location>
        <begin position="95"/>
        <end position="141"/>
    </location>
</feature>
<dbReference type="Proteomes" id="UP000504637">
    <property type="component" value="Unplaced"/>
</dbReference>
<dbReference type="GeneID" id="54363483"/>
<evidence type="ECO:0000259" key="7">
    <source>
        <dbReference type="PROSITE" id="PS50048"/>
    </source>
</evidence>
<dbReference type="PROSITE" id="PS50048">
    <property type="entry name" value="ZN2_CY6_FUNGAL_2"/>
    <property type="match status" value="1"/>
</dbReference>
<reference evidence="9" key="2">
    <citation type="submission" date="2020-04" db="EMBL/GenBank/DDBJ databases">
        <authorList>
            <consortium name="NCBI Genome Project"/>
        </authorList>
    </citation>
    <scope>NUCLEOTIDE SEQUENCE</scope>
    <source>
        <strain evidence="9">CBS 342.82</strain>
    </source>
</reference>
<dbReference type="GO" id="GO:0000981">
    <property type="term" value="F:DNA-binding transcription factor activity, RNA polymerase II-specific"/>
    <property type="evidence" value="ECO:0007669"/>
    <property type="project" value="InterPro"/>
</dbReference>
<feature type="compositionally biased region" description="Polar residues" evidence="6">
    <location>
        <begin position="106"/>
        <end position="115"/>
    </location>
</feature>
<accession>A0A6J3LUQ5</accession>
<dbReference type="OrthoDB" id="2328572at2759"/>
<evidence type="ECO:0000256" key="5">
    <source>
        <dbReference type="ARBA" id="ARBA00023242"/>
    </source>
</evidence>
<feature type="region of interest" description="Disordered" evidence="6">
    <location>
        <begin position="17"/>
        <end position="59"/>
    </location>
</feature>
<dbReference type="RefSeq" id="XP_033456541.1">
    <property type="nucleotide sequence ID" value="XM_033605683.1"/>
</dbReference>
<evidence type="ECO:0000256" key="6">
    <source>
        <dbReference type="SAM" id="MobiDB-lite"/>
    </source>
</evidence>
<dbReference type="AlphaFoldDB" id="A0A6J3LUQ5"/>
<dbReference type="GO" id="GO:0005634">
    <property type="term" value="C:nucleus"/>
    <property type="evidence" value="ECO:0007669"/>
    <property type="project" value="InterPro"/>
</dbReference>
<dbReference type="PRINTS" id="PR00755">
    <property type="entry name" value="AFLATOXINBRP"/>
</dbReference>
<evidence type="ECO:0000256" key="4">
    <source>
        <dbReference type="ARBA" id="ARBA00023163"/>
    </source>
</evidence>
<evidence type="ECO:0000256" key="1">
    <source>
        <dbReference type="ARBA" id="ARBA00022723"/>
    </source>
</evidence>
<dbReference type="GO" id="GO:0003677">
    <property type="term" value="F:DNA binding"/>
    <property type="evidence" value="ECO:0007669"/>
    <property type="project" value="UniProtKB-KW"/>
</dbReference>
<evidence type="ECO:0000256" key="2">
    <source>
        <dbReference type="ARBA" id="ARBA00023015"/>
    </source>
</evidence>
<dbReference type="PROSITE" id="PS00463">
    <property type="entry name" value="ZN2_CY6_FUNGAL_1"/>
    <property type="match status" value="1"/>
</dbReference>
<dbReference type="PANTHER" id="PTHR31069">
    <property type="entry name" value="OLEATE-ACTIVATED TRANSCRIPTION FACTOR 1-RELATED"/>
    <property type="match status" value="1"/>
</dbReference>
<dbReference type="Pfam" id="PF00172">
    <property type="entry name" value="Zn_clus"/>
    <property type="match status" value="1"/>
</dbReference>
<name>A0A6J3LUQ5_9PEZI</name>
<keyword evidence="1" id="KW-0479">Metal-binding</keyword>
<dbReference type="InterPro" id="IPR050675">
    <property type="entry name" value="OAF3"/>
</dbReference>
<reference evidence="9" key="3">
    <citation type="submission" date="2025-08" db="UniProtKB">
        <authorList>
            <consortium name="RefSeq"/>
        </authorList>
    </citation>
    <scope>IDENTIFICATION</scope>
    <source>
        <strain evidence="9">CBS 342.82</strain>
    </source>
</reference>
<reference evidence="9" key="1">
    <citation type="submission" date="2020-01" db="EMBL/GenBank/DDBJ databases">
        <authorList>
            <consortium name="DOE Joint Genome Institute"/>
            <person name="Haridas S."/>
            <person name="Albert R."/>
            <person name="Binder M."/>
            <person name="Bloem J."/>
            <person name="Labutti K."/>
            <person name="Salamov A."/>
            <person name="Andreopoulos B."/>
            <person name="Baker S.E."/>
            <person name="Barry K."/>
            <person name="Bills G."/>
            <person name="Bluhm B.H."/>
            <person name="Cannon C."/>
            <person name="Castanera R."/>
            <person name="Culley D.E."/>
            <person name="Daum C."/>
            <person name="Ezra D."/>
            <person name="Gonzalez J.B."/>
            <person name="Henrissat B."/>
            <person name="Kuo A."/>
            <person name="Liang C."/>
            <person name="Lipzen A."/>
            <person name="Lutzoni F."/>
            <person name="Magnuson J."/>
            <person name="Mondo S."/>
            <person name="Nolan M."/>
            <person name="Ohm R."/>
            <person name="Pangilinan J."/>
            <person name="Park H.-J."/>
            <person name="Ramirez L."/>
            <person name="Alfaro M."/>
            <person name="Sun H."/>
            <person name="Tritt A."/>
            <person name="Yoshinaga Y."/>
            <person name="Zwiers L.-H."/>
            <person name="Turgeon B.G."/>
            <person name="Goodwin S.B."/>
            <person name="Spatafora J.W."/>
            <person name="Crous P.W."/>
            <person name="Grigoriev I.V."/>
        </authorList>
    </citation>
    <scope>NUCLEOTIDE SEQUENCE</scope>
    <source>
        <strain evidence="9">CBS 342.82</strain>
    </source>
</reference>
<dbReference type="GO" id="GO:0008270">
    <property type="term" value="F:zinc ion binding"/>
    <property type="evidence" value="ECO:0007669"/>
    <property type="project" value="InterPro"/>
</dbReference>
<keyword evidence="4" id="KW-0804">Transcription</keyword>
<feature type="domain" description="Zn(2)-C6 fungal-type" evidence="7">
    <location>
        <begin position="62"/>
        <end position="92"/>
    </location>
</feature>
<keyword evidence="2" id="KW-0805">Transcription regulation</keyword>
<feature type="compositionally biased region" description="Low complexity" evidence="6">
    <location>
        <begin position="116"/>
        <end position="141"/>
    </location>
</feature>